<organism evidence="11 12">
    <name type="scientific">Nitrosomonas ureae</name>
    <dbReference type="NCBI Taxonomy" id="44577"/>
    <lineage>
        <taxon>Bacteria</taxon>
        <taxon>Pseudomonadati</taxon>
        <taxon>Pseudomonadota</taxon>
        <taxon>Betaproteobacteria</taxon>
        <taxon>Nitrosomonadales</taxon>
        <taxon>Nitrosomonadaceae</taxon>
        <taxon>Nitrosomonas</taxon>
    </lineage>
</organism>
<dbReference type="InterPro" id="IPR005135">
    <property type="entry name" value="Endo/exonuclease/phosphatase"/>
</dbReference>
<keyword evidence="3" id="KW-0540">Nuclease</keyword>
<dbReference type="GO" id="GO:0046872">
    <property type="term" value="F:metal ion binding"/>
    <property type="evidence" value="ECO:0007669"/>
    <property type="project" value="UniProtKB-KW"/>
</dbReference>
<name>A0A1H5SII9_9PROT</name>
<dbReference type="EMBL" id="FNUX01000002">
    <property type="protein sequence ID" value="SEF49567.1"/>
    <property type="molecule type" value="Genomic_DNA"/>
</dbReference>
<proteinExistence type="predicted"/>
<evidence type="ECO:0000256" key="8">
    <source>
        <dbReference type="ARBA" id="ARBA00023204"/>
    </source>
</evidence>
<accession>A0A1H5SII9</accession>
<keyword evidence="8" id="KW-0234">DNA repair</keyword>
<feature type="domain" description="Endonuclease/exonuclease/phosphatase" evidence="10">
    <location>
        <begin position="46"/>
        <end position="315"/>
    </location>
</feature>
<sequence length="325" mass="35928">MVRNLLFIVIFSISLLSGCAKSGNNGEEPQVQCDDVASRGYLNVLSVNLLFKEIETREQRLEAVAEFAEKTPVDVILLQEVVGGALVHTENSAQDLQKKLRSRKRDYDLYTAFEIGLPGVIGVANAILSRCEIDFRATKRLPHATELNFRGHDIKLPRNVMMTRINVPSFSKLNIYNTHLCAACTADQLDAQLAVLLPFISELEASFPGGNLTILGGDFNIDRFRVDPFVERPFYDRIVSAGFIDAYAQNRSLDNLCANPGQADMHCTVGVSTLDAGGSARRIDYIFMNQEKNLRESRVVFNTLVDPGQTSVSDHAGVFVSVTLP</sequence>
<evidence type="ECO:0000256" key="1">
    <source>
        <dbReference type="ARBA" id="ARBA00001936"/>
    </source>
</evidence>
<protein>
    <submittedName>
        <fullName evidence="11">Maltose 6'-phosphate phosphatase</fullName>
    </submittedName>
</protein>
<comment type="cofactor">
    <cofactor evidence="2">
        <name>Mg(2+)</name>
        <dbReference type="ChEBI" id="CHEBI:18420"/>
    </cofactor>
</comment>
<keyword evidence="4" id="KW-0479">Metal-binding</keyword>
<evidence type="ECO:0000256" key="7">
    <source>
        <dbReference type="ARBA" id="ARBA00022842"/>
    </source>
</evidence>
<evidence type="ECO:0000256" key="6">
    <source>
        <dbReference type="ARBA" id="ARBA00022801"/>
    </source>
</evidence>
<dbReference type="SUPFAM" id="SSF56219">
    <property type="entry name" value="DNase I-like"/>
    <property type="match status" value="1"/>
</dbReference>
<dbReference type="AlphaFoldDB" id="A0A1H5SII9"/>
<evidence type="ECO:0000259" key="10">
    <source>
        <dbReference type="Pfam" id="PF03372"/>
    </source>
</evidence>
<comment type="cofactor">
    <cofactor evidence="1">
        <name>Mn(2+)</name>
        <dbReference type="ChEBI" id="CHEBI:29035"/>
    </cofactor>
</comment>
<dbReference type="InterPro" id="IPR051547">
    <property type="entry name" value="TDP2-like"/>
</dbReference>
<keyword evidence="9" id="KW-0732">Signal</keyword>
<dbReference type="GO" id="GO:0004518">
    <property type="term" value="F:nuclease activity"/>
    <property type="evidence" value="ECO:0007669"/>
    <property type="project" value="UniProtKB-KW"/>
</dbReference>
<keyword evidence="5" id="KW-0227">DNA damage</keyword>
<keyword evidence="6" id="KW-0378">Hydrolase</keyword>
<evidence type="ECO:0000256" key="9">
    <source>
        <dbReference type="SAM" id="SignalP"/>
    </source>
</evidence>
<keyword evidence="7" id="KW-0460">Magnesium</keyword>
<dbReference type="Pfam" id="PF03372">
    <property type="entry name" value="Exo_endo_phos"/>
    <property type="match status" value="1"/>
</dbReference>
<evidence type="ECO:0000256" key="4">
    <source>
        <dbReference type="ARBA" id="ARBA00022723"/>
    </source>
</evidence>
<reference evidence="11 12" key="1">
    <citation type="submission" date="2016-10" db="EMBL/GenBank/DDBJ databases">
        <authorList>
            <person name="de Groot N.N."/>
        </authorList>
    </citation>
    <scope>NUCLEOTIDE SEQUENCE [LARGE SCALE GENOMIC DNA]</scope>
    <source>
        <strain evidence="11 12">Nm13</strain>
    </source>
</reference>
<evidence type="ECO:0000256" key="2">
    <source>
        <dbReference type="ARBA" id="ARBA00001946"/>
    </source>
</evidence>
<dbReference type="PANTHER" id="PTHR15822:SF4">
    <property type="entry name" value="TYROSYL-DNA PHOSPHODIESTERASE 2"/>
    <property type="match status" value="1"/>
</dbReference>
<feature type="chain" id="PRO_5009284045" evidence="9">
    <location>
        <begin position="23"/>
        <end position="325"/>
    </location>
</feature>
<dbReference type="Proteomes" id="UP000236753">
    <property type="component" value="Unassembled WGS sequence"/>
</dbReference>
<dbReference type="PANTHER" id="PTHR15822">
    <property type="entry name" value="TRAF AND TNF RECEPTOR-ASSOCIATED PROTEIN"/>
    <property type="match status" value="1"/>
</dbReference>
<dbReference type="PROSITE" id="PS51257">
    <property type="entry name" value="PROKAR_LIPOPROTEIN"/>
    <property type="match status" value="1"/>
</dbReference>
<gene>
    <name evidence="11" type="ORF">SAMN05216334_102174</name>
</gene>
<dbReference type="Gene3D" id="3.60.10.10">
    <property type="entry name" value="Endonuclease/exonuclease/phosphatase"/>
    <property type="match status" value="1"/>
</dbReference>
<dbReference type="InterPro" id="IPR036691">
    <property type="entry name" value="Endo/exonu/phosph_ase_sf"/>
</dbReference>
<evidence type="ECO:0000313" key="11">
    <source>
        <dbReference type="EMBL" id="SEF49567.1"/>
    </source>
</evidence>
<dbReference type="RefSeq" id="WP_258039240.1">
    <property type="nucleotide sequence ID" value="NZ_FNUX01000002.1"/>
</dbReference>
<evidence type="ECO:0000256" key="3">
    <source>
        <dbReference type="ARBA" id="ARBA00022722"/>
    </source>
</evidence>
<dbReference type="GO" id="GO:0016787">
    <property type="term" value="F:hydrolase activity"/>
    <property type="evidence" value="ECO:0007669"/>
    <property type="project" value="UniProtKB-KW"/>
</dbReference>
<dbReference type="GO" id="GO:0006281">
    <property type="term" value="P:DNA repair"/>
    <property type="evidence" value="ECO:0007669"/>
    <property type="project" value="UniProtKB-KW"/>
</dbReference>
<evidence type="ECO:0000256" key="5">
    <source>
        <dbReference type="ARBA" id="ARBA00022763"/>
    </source>
</evidence>
<evidence type="ECO:0000313" key="12">
    <source>
        <dbReference type="Proteomes" id="UP000236753"/>
    </source>
</evidence>
<feature type="signal peptide" evidence="9">
    <location>
        <begin position="1"/>
        <end position="22"/>
    </location>
</feature>